<keyword evidence="3" id="KW-1185">Reference proteome</keyword>
<feature type="compositionally biased region" description="Polar residues" evidence="1">
    <location>
        <begin position="136"/>
        <end position="148"/>
    </location>
</feature>
<feature type="region of interest" description="Disordered" evidence="1">
    <location>
        <begin position="129"/>
        <end position="224"/>
    </location>
</feature>
<dbReference type="EMBL" id="MUJZ01016507">
    <property type="protein sequence ID" value="OTF80802.1"/>
    <property type="molecule type" value="Genomic_DNA"/>
</dbReference>
<feature type="compositionally biased region" description="Basic and acidic residues" evidence="1">
    <location>
        <begin position="207"/>
        <end position="224"/>
    </location>
</feature>
<protein>
    <submittedName>
        <fullName evidence="2">Uncharacterized protein</fullName>
    </submittedName>
</protein>
<gene>
    <name evidence="2" type="ORF">BLA29_006388</name>
</gene>
<feature type="compositionally biased region" description="Basic and acidic residues" evidence="1">
    <location>
        <begin position="166"/>
        <end position="182"/>
    </location>
</feature>
<comment type="caution">
    <text evidence="2">The sequence shown here is derived from an EMBL/GenBank/DDBJ whole genome shotgun (WGS) entry which is preliminary data.</text>
</comment>
<dbReference type="Proteomes" id="UP000194236">
    <property type="component" value="Unassembled WGS sequence"/>
</dbReference>
<feature type="compositionally biased region" description="Polar residues" evidence="1">
    <location>
        <begin position="192"/>
        <end position="203"/>
    </location>
</feature>
<accession>A0A1Y3BIW4</accession>
<evidence type="ECO:0000313" key="2">
    <source>
        <dbReference type="EMBL" id="OTF80802.1"/>
    </source>
</evidence>
<sequence length="224" mass="25917">MSQLGLIKEILKRKYQVEDDELSAKIIKGKQKEMRMIRIMEKNMHRILFENEDGHIDTKQSSLWLRKGNISPQEEGSLCKLQDRNLFYNRMRCPNCRKGTMSVEHLATNCGGMLSFDYKKRHDDVGPNKVRCGRSYGQSYPEQQTGFNDSRFEDKRNSAGRGWSDQQKDNPEHRGHQTKEIRIIGQRAKVNVRQQSNSGSNSIDMGRAGDKAPQEIRRDSGTKR</sequence>
<dbReference type="AlphaFoldDB" id="A0A1Y3BIW4"/>
<evidence type="ECO:0000313" key="3">
    <source>
        <dbReference type="Proteomes" id="UP000194236"/>
    </source>
</evidence>
<reference evidence="2 3" key="1">
    <citation type="submission" date="2017-03" db="EMBL/GenBank/DDBJ databases">
        <title>Genome Survey of Euroglyphus maynei.</title>
        <authorList>
            <person name="Arlian L.G."/>
            <person name="Morgan M.S."/>
            <person name="Rider S.D."/>
        </authorList>
    </citation>
    <scope>NUCLEOTIDE SEQUENCE [LARGE SCALE GENOMIC DNA]</scope>
    <source>
        <strain evidence="2">Arlian Lab</strain>
        <tissue evidence="2">Whole body</tissue>
    </source>
</reference>
<proteinExistence type="predicted"/>
<dbReference type="OrthoDB" id="2194163at2759"/>
<name>A0A1Y3BIW4_EURMA</name>
<organism evidence="2 3">
    <name type="scientific">Euroglyphus maynei</name>
    <name type="common">Mayne's house dust mite</name>
    <dbReference type="NCBI Taxonomy" id="6958"/>
    <lineage>
        <taxon>Eukaryota</taxon>
        <taxon>Metazoa</taxon>
        <taxon>Ecdysozoa</taxon>
        <taxon>Arthropoda</taxon>
        <taxon>Chelicerata</taxon>
        <taxon>Arachnida</taxon>
        <taxon>Acari</taxon>
        <taxon>Acariformes</taxon>
        <taxon>Sarcoptiformes</taxon>
        <taxon>Astigmata</taxon>
        <taxon>Psoroptidia</taxon>
        <taxon>Analgoidea</taxon>
        <taxon>Pyroglyphidae</taxon>
        <taxon>Pyroglyphinae</taxon>
        <taxon>Euroglyphus</taxon>
    </lineage>
</organism>
<evidence type="ECO:0000256" key="1">
    <source>
        <dbReference type="SAM" id="MobiDB-lite"/>
    </source>
</evidence>